<accession>A0ACC2JES3</accession>
<evidence type="ECO:0000313" key="1">
    <source>
        <dbReference type="EMBL" id="KAJ8125802.1"/>
    </source>
</evidence>
<organism evidence="1 2">
    <name type="scientific">Lasiodiplodia mahajangana</name>
    <dbReference type="NCBI Taxonomy" id="1108764"/>
    <lineage>
        <taxon>Eukaryota</taxon>
        <taxon>Fungi</taxon>
        <taxon>Dikarya</taxon>
        <taxon>Ascomycota</taxon>
        <taxon>Pezizomycotina</taxon>
        <taxon>Dothideomycetes</taxon>
        <taxon>Dothideomycetes incertae sedis</taxon>
        <taxon>Botryosphaeriales</taxon>
        <taxon>Botryosphaeriaceae</taxon>
        <taxon>Lasiodiplodia</taxon>
    </lineage>
</organism>
<gene>
    <name evidence="1" type="ORF">O1611_g7837</name>
</gene>
<dbReference type="Proteomes" id="UP001153332">
    <property type="component" value="Unassembled WGS sequence"/>
</dbReference>
<reference evidence="1" key="1">
    <citation type="submission" date="2022-12" db="EMBL/GenBank/DDBJ databases">
        <title>Genome Sequence of Lasiodiplodia mahajangana.</title>
        <authorList>
            <person name="Buettner E."/>
        </authorList>
    </citation>
    <scope>NUCLEOTIDE SEQUENCE</scope>
    <source>
        <strain evidence="1">VT137</strain>
    </source>
</reference>
<sequence length="205" mass="22547">MLFSTLLFATAAWAAAVPQGDDSTNELNFQLGLPENYTVSDIQWRGFEGFGEDQVFTGTIENVISQMRQIKGADYTPSFVSKAESHATTPLPDYHAARHNIDCGGPEADPRRIDQGVDYLNHIPDSSLCGNAPKTCGRISCSWNSAIWLCNDRTDNDNVRKCNMFGQYAAEINKECAIYDSNPRVAGKNSDDQLLLSVLVKKASC</sequence>
<proteinExistence type="predicted"/>
<evidence type="ECO:0000313" key="2">
    <source>
        <dbReference type="Proteomes" id="UP001153332"/>
    </source>
</evidence>
<comment type="caution">
    <text evidence="1">The sequence shown here is derived from an EMBL/GenBank/DDBJ whole genome shotgun (WGS) entry which is preliminary data.</text>
</comment>
<protein>
    <submittedName>
        <fullName evidence="1">Uncharacterized protein</fullName>
    </submittedName>
</protein>
<name>A0ACC2JES3_9PEZI</name>
<dbReference type="EMBL" id="JAPUUL010002171">
    <property type="protein sequence ID" value="KAJ8125802.1"/>
    <property type="molecule type" value="Genomic_DNA"/>
</dbReference>
<keyword evidence="2" id="KW-1185">Reference proteome</keyword>